<name>A0AAV4DI17_9GAST</name>
<proteinExistence type="predicted"/>
<keyword evidence="2" id="KW-1185">Reference proteome</keyword>
<dbReference type="AlphaFoldDB" id="A0AAV4DI17"/>
<gene>
    <name evidence="1" type="ORF">PoB_007037800</name>
</gene>
<evidence type="ECO:0000313" key="2">
    <source>
        <dbReference type="Proteomes" id="UP000735302"/>
    </source>
</evidence>
<evidence type="ECO:0000313" key="1">
    <source>
        <dbReference type="EMBL" id="GFO43873.1"/>
    </source>
</evidence>
<dbReference type="Proteomes" id="UP000735302">
    <property type="component" value="Unassembled WGS sequence"/>
</dbReference>
<organism evidence="1 2">
    <name type="scientific">Plakobranchus ocellatus</name>
    <dbReference type="NCBI Taxonomy" id="259542"/>
    <lineage>
        <taxon>Eukaryota</taxon>
        <taxon>Metazoa</taxon>
        <taxon>Spiralia</taxon>
        <taxon>Lophotrochozoa</taxon>
        <taxon>Mollusca</taxon>
        <taxon>Gastropoda</taxon>
        <taxon>Heterobranchia</taxon>
        <taxon>Euthyneura</taxon>
        <taxon>Panpulmonata</taxon>
        <taxon>Sacoglossa</taxon>
        <taxon>Placobranchoidea</taxon>
        <taxon>Plakobranchidae</taxon>
        <taxon>Plakobranchus</taxon>
    </lineage>
</organism>
<reference evidence="1 2" key="1">
    <citation type="journal article" date="2021" name="Elife">
        <title>Chloroplast acquisition without the gene transfer in kleptoplastic sea slugs, Plakobranchus ocellatus.</title>
        <authorList>
            <person name="Maeda T."/>
            <person name="Takahashi S."/>
            <person name="Yoshida T."/>
            <person name="Shimamura S."/>
            <person name="Takaki Y."/>
            <person name="Nagai Y."/>
            <person name="Toyoda A."/>
            <person name="Suzuki Y."/>
            <person name="Arimoto A."/>
            <person name="Ishii H."/>
            <person name="Satoh N."/>
            <person name="Nishiyama T."/>
            <person name="Hasebe M."/>
            <person name="Maruyama T."/>
            <person name="Minagawa J."/>
            <person name="Obokata J."/>
            <person name="Shigenobu S."/>
        </authorList>
    </citation>
    <scope>NUCLEOTIDE SEQUENCE [LARGE SCALE GENOMIC DNA]</scope>
</reference>
<sequence>MDIIVKVARINVSERECPGYQIKSSKVHKFSIALRGPESREKHWGSNSYKVMATGNPSLPILDLPNTERMPKMFGCLMWPWTLSSSLTCLISGSHIDMVHSMLDRLAAYNKIAVPPTYLESDSQYDPKHLGSFWGPWL</sequence>
<comment type="caution">
    <text evidence="1">The sequence shown here is derived from an EMBL/GenBank/DDBJ whole genome shotgun (WGS) entry which is preliminary data.</text>
</comment>
<accession>A0AAV4DI17</accession>
<dbReference type="EMBL" id="BLXT01007928">
    <property type="protein sequence ID" value="GFO43873.1"/>
    <property type="molecule type" value="Genomic_DNA"/>
</dbReference>
<protein>
    <submittedName>
        <fullName evidence="1">Arylsulfatase b</fullName>
    </submittedName>
</protein>